<keyword evidence="2" id="KW-0472">Membrane</keyword>
<dbReference type="Pfam" id="PF01551">
    <property type="entry name" value="Peptidase_M23"/>
    <property type="match status" value="1"/>
</dbReference>
<dbReference type="GO" id="GO:0004222">
    <property type="term" value="F:metalloendopeptidase activity"/>
    <property type="evidence" value="ECO:0007669"/>
    <property type="project" value="TreeGrafter"/>
</dbReference>
<dbReference type="EMBL" id="JAEMWU010000001">
    <property type="protein sequence ID" value="MBN8205304.1"/>
    <property type="molecule type" value="Genomic_DNA"/>
</dbReference>
<evidence type="ECO:0000256" key="1">
    <source>
        <dbReference type="SAM" id="MobiDB-lite"/>
    </source>
</evidence>
<dbReference type="PANTHER" id="PTHR21666:SF270">
    <property type="entry name" value="MUREIN HYDROLASE ACTIVATOR ENVC"/>
    <property type="match status" value="1"/>
</dbReference>
<keyword evidence="2" id="KW-1133">Transmembrane helix</keyword>
<keyword evidence="2" id="KW-0812">Transmembrane</keyword>
<organism evidence="4 5">
    <name type="scientific">Microbacterium esteraromaticum</name>
    <dbReference type="NCBI Taxonomy" id="57043"/>
    <lineage>
        <taxon>Bacteria</taxon>
        <taxon>Bacillati</taxon>
        <taxon>Actinomycetota</taxon>
        <taxon>Actinomycetes</taxon>
        <taxon>Micrococcales</taxon>
        <taxon>Microbacteriaceae</taxon>
        <taxon>Microbacterium</taxon>
    </lineage>
</organism>
<proteinExistence type="predicted"/>
<dbReference type="SUPFAM" id="SSF51261">
    <property type="entry name" value="Duplicated hybrid motif"/>
    <property type="match status" value="1"/>
</dbReference>
<reference evidence="4" key="1">
    <citation type="submission" date="2020-12" db="EMBL/GenBank/DDBJ databases">
        <title>PHA producing bacteria isolated from mangrove.</title>
        <authorList>
            <person name="Zheng W."/>
            <person name="Yu S."/>
            <person name="Huang Y."/>
        </authorList>
    </citation>
    <scope>NUCLEOTIDE SEQUENCE</scope>
    <source>
        <strain evidence="4">GN8-5</strain>
    </source>
</reference>
<dbReference type="Gene3D" id="2.70.70.10">
    <property type="entry name" value="Glucose Permease (Domain IIA)"/>
    <property type="match status" value="1"/>
</dbReference>
<evidence type="ECO:0000259" key="3">
    <source>
        <dbReference type="Pfam" id="PF01551"/>
    </source>
</evidence>
<dbReference type="InterPro" id="IPR050570">
    <property type="entry name" value="Cell_wall_metabolism_enzyme"/>
</dbReference>
<name>A0A939DUM2_9MICO</name>
<feature type="region of interest" description="Disordered" evidence="1">
    <location>
        <begin position="1"/>
        <end position="33"/>
    </location>
</feature>
<protein>
    <submittedName>
        <fullName evidence="4">Peptidoglycan DD-metalloendopeptidase family protein</fullName>
    </submittedName>
</protein>
<feature type="domain" description="M23ase beta-sheet core" evidence="3">
    <location>
        <begin position="337"/>
        <end position="437"/>
    </location>
</feature>
<comment type="caution">
    <text evidence="4">The sequence shown here is derived from an EMBL/GenBank/DDBJ whole genome shotgun (WGS) entry which is preliminary data.</text>
</comment>
<dbReference type="InterPro" id="IPR011055">
    <property type="entry name" value="Dup_hybrid_motif"/>
</dbReference>
<evidence type="ECO:0000256" key="2">
    <source>
        <dbReference type="SAM" id="Phobius"/>
    </source>
</evidence>
<sequence length="450" mass="46187">MHSVRSEDGAVPTRRANRLRTAAQAGSADSATPDAAQIVTDAAAAAEKVATAVSTAATSRRARRLAASGTPTAQPMTAPAEVVASPTQSAPVESVTVVPEPVSLARPIFEEAVPTGTAPVAVESAPQAATPVVAAPVVASDDFASDVDAFAVASEMLGFVAIEDDAEVASEAEAEAPSEPTVPVADEPVVEGAVPLHMVKPRPRRMLRRVVAAGASFGVMGVAGLIAVSMTLPVSAVAASQGADARTSTSLATAGDTASQQVADDEIQAFVASSDVEGDVLARSDAFSSVSLSQVAAEEGIKFSESLYTNDPDAAIQWPFIVGVAMSSPYGPRWGRLHAGIDLVPGNGAPIQAIADGVVRTASEAGGAYGVNVYIDHVIDGQVITSHYAHMQYGSLQVQSGQKVKVGDIIGKVGNTGRSYGAHLHFEIIINGSQIDPLPWMRENAGRYEY</sequence>
<dbReference type="Proteomes" id="UP000664385">
    <property type="component" value="Unassembled WGS sequence"/>
</dbReference>
<accession>A0A939DUM2</accession>
<evidence type="ECO:0000313" key="4">
    <source>
        <dbReference type="EMBL" id="MBN8205304.1"/>
    </source>
</evidence>
<dbReference type="PANTHER" id="PTHR21666">
    <property type="entry name" value="PEPTIDASE-RELATED"/>
    <property type="match status" value="1"/>
</dbReference>
<evidence type="ECO:0000313" key="5">
    <source>
        <dbReference type="Proteomes" id="UP000664385"/>
    </source>
</evidence>
<dbReference type="AlphaFoldDB" id="A0A939DUM2"/>
<gene>
    <name evidence="4" type="ORF">JF543_04955</name>
</gene>
<dbReference type="CDD" id="cd12797">
    <property type="entry name" value="M23_peptidase"/>
    <property type="match status" value="1"/>
</dbReference>
<feature type="transmembrane region" description="Helical" evidence="2">
    <location>
        <begin position="210"/>
        <end position="232"/>
    </location>
</feature>
<feature type="region of interest" description="Disordered" evidence="1">
    <location>
        <begin position="56"/>
        <end position="78"/>
    </location>
</feature>
<dbReference type="InterPro" id="IPR016047">
    <property type="entry name" value="M23ase_b-sheet_dom"/>
</dbReference>